<organism evidence="3 4">
    <name type="scientific">Saccharopolyspora rhizosphaerae</name>
    <dbReference type="NCBI Taxonomy" id="2492662"/>
    <lineage>
        <taxon>Bacteria</taxon>
        <taxon>Bacillati</taxon>
        <taxon>Actinomycetota</taxon>
        <taxon>Actinomycetes</taxon>
        <taxon>Pseudonocardiales</taxon>
        <taxon>Pseudonocardiaceae</taxon>
        <taxon>Saccharopolyspora</taxon>
    </lineage>
</organism>
<evidence type="ECO:0000256" key="1">
    <source>
        <dbReference type="ARBA" id="ARBA00022833"/>
    </source>
</evidence>
<evidence type="ECO:0000313" key="3">
    <source>
        <dbReference type="EMBL" id="RRO16657.1"/>
    </source>
</evidence>
<dbReference type="GO" id="GO:0016137">
    <property type="term" value="P:glycoside metabolic process"/>
    <property type="evidence" value="ECO:0007669"/>
    <property type="project" value="UniProtKB-ARBA"/>
</dbReference>
<dbReference type="PANTHER" id="PTHR12993:SF11">
    <property type="entry name" value="N-ACETYLGLUCOSAMINYL-PHOSPHATIDYLINOSITOL DE-N-ACETYLASE"/>
    <property type="match status" value="1"/>
</dbReference>
<reference evidence="3 4" key="1">
    <citation type="submission" date="2018-11" db="EMBL/GenBank/DDBJ databases">
        <title>Saccharopolyspora rhizosphaerae sp. nov., an actinomycete isolated from rhizosphere soil in Thailand.</title>
        <authorList>
            <person name="Intra B."/>
            <person name="Euanorasetr J."/>
            <person name="Take A."/>
            <person name="Inahashi Y."/>
            <person name="Mori M."/>
            <person name="Panbangred W."/>
            <person name="Matsumoto A."/>
        </authorList>
    </citation>
    <scope>NUCLEOTIDE SEQUENCE [LARGE SCALE GENOMIC DNA]</scope>
    <source>
        <strain evidence="3 4">H219</strain>
    </source>
</reference>
<evidence type="ECO:0000313" key="4">
    <source>
        <dbReference type="Proteomes" id="UP000274515"/>
    </source>
</evidence>
<accession>A0A426JU74</accession>
<keyword evidence="4" id="KW-1185">Reference proteome</keyword>
<dbReference type="Proteomes" id="UP000274515">
    <property type="component" value="Unassembled WGS sequence"/>
</dbReference>
<dbReference type="SUPFAM" id="SSF102588">
    <property type="entry name" value="LmbE-like"/>
    <property type="match status" value="1"/>
</dbReference>
<dbReference type="PANTHER" id="PTHR12993">
    <property type="entry name" value="N-ACETYLGLUCOSAMINYL-PHOSPHATIDYLINOSITOL DE-N-ACETYLASE-RELATED"/>
    <property type="match status" value="1"/>
</dbReference>
<protein>
    <recommendedName>
        <fullName evidence="5">PIG-L family deacetylase</fullName>
    </recommendedName>
</protein>
<keyword evidence="1" id="KW-0862">Zinc</keyword>
<dbReference type="GO" id="GO:0016811">
    <property type="term" value="F:hydrolase activity, acting on carbon-nitrogen (but not peptide) bonds, in linear amides"/>
    <property type="evidence" value="ECO:0007669"/>
    <property type="project" value="TreeGrafter"/>
</dbReference>
<dbReference type="Pfam" id="PF02585">
    <property type="entry name" value="PIG-L"/>
    <property type="match status" value="1"/>
</dbReference>
<dbReference type="InterPro" id="IPR024078">
    <property type="entry name" value="LmbE-like_dom_sf"/>
</dbReference>
<gene>
    <name evidence="3" type="ORF">EIL87_12595</name>
</gene>
<comment type="caution">
    <text evidence="3">The sequence shown here is derived from an EMBL/GenBank/DDBJ whole genome shotgun (WGS) entry which is preliminary data.</text>
</comment>
<dbReference type="InterPro" id="IPR003737">
    <property type="entry name" value="GlcNAc_PI_deacetylase-related"/>
</dbReference>
<dbReference type="OrthoDB" id="6064917at2"/>
<evidence type="ECO:0000256" key="2">
    <source>
        <dbReference type="SAM" id="MobiDB-lite"/>
    </source>
</evidence>
<dbReference type="Gene3D" id="2.120.10.70">
    <property type="entry name" value="Fucose-specific lectin"/>
    <property type="match status" value="1"/>
</dbReference>
<feature type="region of interest" description="Disordered" evidence="2">
    <location>
        <begin position="479"/>
        <end position="501"/>
    </location>
</feature>
<sequence>MSRFAALGLGAVLLFLATCQGPPKPPADEPEPPAPLPPAHHVQIVAHPDDDLLFMNPDLAEGLRSGRQTTGIYLTAGEADVSNKARYGAARQEGTRAAYAEMVRKPNDWVRGTIPVGRGRLAEVDTLREAPHVRLVFLNLPEDANSQHGEHTLTRMRADPSLTVTTTVPAGATVPYPQTFDRGAVVDALTALFDHLQPTVVRLQDDQPDGRYQNVWVGVHNHPDHVAGAALTREALAAHRPSAFSPMVVTYRDYNVADTPAALSDVDKRTTRAAFSAYARHDVFAEGLMYQIWSDNSGYRYPRRGRWAAWGEGGAVQAYAVRAHGLARWTRSADGDWAGPDLLPLPEPLRPQVTLLGGTLVAQSANGARILLLRQGSHPRWEVVDAPAAADPAENGPPAATVDSDGRIVLAVKNSAGGVSIRRQVSPGSARWQPWTELGGTDVQDGLSVVPAEDGVVHVFAATRGKVLRWQVPRAGTAHPEEVPIGSAHPAGPPEAERARDGSIRVLVRTDRGGELVELASTRQGWSPGRTTYPGAGGVGAPTLVTSGPRSGADLIRVARDGAGAVRVADGAGKPWTELGGAVSDHPAVVAEPGGGVTLIALGFDGELLVNRGSPAPGGLAFTGWRPAVVTPTVLAERAD</sequence>
<proteinExistence type="predicted"/>
<dbReference type="EMBL" id="RSAA01000011">
    <property type="protein sequence ID" value="RRO16657.1"/>
    <property type="molecule type" value="Genomic_DNA"/>
</dbReference>
<dbReference type="AlphaFoldDB" id="A0A426JU74"/>
<dbReference type="Gene3D" id="3.40.50.10320">
    <property type="entry name" value="LmbE-like"/>
    <property type="match status" value="1"/>
</dbReference>
<dbReference type="RefSeq" id="WP_125090519.1">
    <property type="nucleotide sequence ID" value="NZ_RSAA01000011.1"/>
</dbReference>
<evidence type="ECO:0008006" key="5">
    <source>
        <dbReference type="Google" id="ProtNLM"/>
    </source>
</evidence>
<dbReference type="SUPFAM" id="SSF89372">
    <property type="entry name" value="Fucose-specific lectin"/>
    <property type="match status" value="1"/>
</dbReference>
<name>A0A426JU74_9PSEU</name>